<dbReference type="Pfam" id="PF13960">
    <property type="entry name" value="DUF4218"/>
    <property type="match status" value="1"/>
</dbReference>
<protein>
    <submittedName>
        <fullName evidence="4">Transposon protein, putative, CACTA, En/Spm sub-class, expressed</fullName>
    </submittedName>
</protein>
<dbReference type="EMBL" id="DP000011">
    <property type="protein sequence ID" value="ABA98853.1"/>
    <property type="molecule type" value="Genomic_DNA"/>
</dbReference>
<reference evidence="4" key="2">
    <citation type="submission" date="2005-04" db="EMBL/GenBank/DDBJ databases">
        <authorList>
            <person name="Buell C.R."/>
            <person name="Wing R.A."/>
            <person name="McCombie W.A."/>
            <person name="Ouyang S."/>
        </authorList>
    </citation>
    <scope>NUCLEOTIDE SEQUENCE</scope>
</reference>
<organism evidence="4">
    <name type="scientific">Oryza sativa subsp. japonica</name>
    <name type="common">Rice</name>
    <dbReference type="NCBI Taxonomy" id="39947"/>
    <lineage>
        <taxon>Eukaryota</taxon>
        <taxon>Viridiplantae</taxon>
        <taxon>Streptophyta</taxon>
        <taxon>Embryophyta</taxon>
        <taxon>Tracheophyta</taxon>
        <taxon>Spermatophyta</taxon>
        <taxon>Magnoliopsida</taxon>
        <taxon>Liliopsida</taxon>
        <taxon>Poales</taxon>
        <taxon>Poaceae</taxon>
        <taxon>BOP clade</taxon>
        <taxon>Oryzoideae</taxon>
        <taxon>Oryzeae</taxon>
        <taxon>Oryzinae</taxon>
        <taxon>Oryza</taxon>
        <taxon>Oryza sativa</taxon>
    </lineage>
</organism>
<accession>Q2QP23</accession>
<dbReference type="Pfam" id="PF13963">
    <property type="entry name" value="Transpos_assoc"/>
    <property type="match status" value="1"/>
</dbReference>
<dbReference type="KEGG" id="osa:4352450"/>
<dbReference type="InterPro" id="IPR025312">
    <property type="entry name" value="DUF4216"/>
</dbReference>
<sequence length="1114" mass="128164">MDLNNIKKLLLFPRPSDEYLAGIDGFLLFAYREKSLEDKIRCPCKECVNKWLLTRDEVYDHLVCHGMLLGYSPWGCHGETTSFISANSRGTESQSRGMDGNMRQLVQDAFGNTNNDPPVNEYDVQNFLNSGPDHETKAFYDLLRDAHDPLWEGCELTRLSFLVLLFHIKSVNKWSNKSLNDLLAILQQAIPNGKNLPGTFAEAKKIIGKLGLNYVKIHVCPNNCQLYRKAKANDDFCSKCGTSRWKNKEDKTTLTKKERRRATPRKVLRYFPIKPRLKRLFMHKETAIALRWHDEGRTKDGVLRHPADSEAWKSIDSRNPQFASDSRNIRFAMASDGFNPFGTLSSTYSCWPVVLIPYNLPPWLCMKASSIMLALIIPGPSYPGKDFHLFMEPVYEELFDLFEVGTPTYDASQNEMFQLRATVLFTISDYPGIGIFAGYSVNGEFACIMCHEETCSKRLKHGHKYCFMGHRRFLPLDHELRYNENSFDGTEEHRVEPLAYSETSVLQKIEKINDFEKSKTWKCRSGLFSLPYWDLNVLHHNLDVMHIEKNVCDNIYGTLLGLEGKSKDNLQARLDLQEMNIRPDLHPIRKANNKYYLPPAFYTMSKREKHQFCKVLHDIKVPDGYAGNISKCINVSQGKISGLKSHDCHILMQELLPVALRGVLPYNVTSVLFDLCGYFRELSSKVLYIDVLDKLEEQIKMTLCRLEMIFPPVFFTIMVHLVVHLATEAKLGGPVCYRCMYFVERYLSVLKSYVRNKAHPEGCIAEAYLADECMTFCSRYLEGFETKHNQPTRNDDNDESVACSDDECTPYLFPHVGKPLGKPRSYVIRGLTKMQAHRYVLFNCPDVNPYLRTHVDEIRRTYRQGRITPKIIERIQNEKFHEWFRAHIMDLERKNGICSVKNDHRWLARGPIGPAKRYRAFNTRGFRFRPKHLDGVTQNSGVVLSAKTSSYTKSSDTNPILGDLTYYGRVIDIIELNYSGQFSVVLFKCEWVDVVSGKGVKKDKYGYTLVNFSHLIHTGEKVEHEPFIFPNQADQVYYVDDPMNPGWSVVRKNKPRDIYDIGEDEWAGDIEIEPFHVSHLGGMSSNANNYKQWVRTDVEGTTVDVDNNALNNEG</sequence>
<name>Q2QP23_ORYSJ</name>
<dbReference type="InterPro" id="IPR029480">
    <property type="entry name" value="Transpos_assoc"/>
</dbReference>
<dbReference type="InterPro" id="IPR025452">
    <property type="entry name" value="DUF4218"/>
</dbReference>
<proteinExistence type="predicted"/>
<evidence type="ECO:0000313" key="4">
    <source>
        <dbReference type="EMBL" id="ABA98853.1"/>
    </source>
</evidence>
<dbReference type="AlphaFoldDB" id="Q2QP23"/>
<evidence type="ECO:0000259" key="2">
    <source>
        <dbReference type="Pfam" id="PF13960"/>
    </source>
</evidence>
<feature type="domain" description="DUF4216" evidence="1">
    <location>
        <begin position="974"/>
        <end position="1050"/>
    </location>
</feature>
<evidence type="ECO:0000259" key="3">
    <source>
        <dbReference type="Pfam" id="PF13963"/>
    </source>
</evidence>
<feature type="domain" description="Transposase-associated" evidence="3">
    <location>
        <begin position="14"/>
        <end position="79"/>
    </location>
</feature>
<gene>
    <name evidence="4" type="ordered locus">LOC_Os12g35940</name>
</gene>
<reference evidence="4" key="3">
    <citation type="submission" date="2006-01" db="EMBL/GenBank/DDBJ databases">
        <authorList>
            <person name="Buell R."/>
        </authorList>
    </citation>
    <scope>NUCLEOTIDE SEQUENCE</scope>
</reference>
<reference evidence="4" key="1">
    <citation type="journal article" date="2005" name="BMC Biol.">
        <title>The sequence of rice chromosomes 11 and 12, rich in disease resistance genes and recent gene duplications.</title>
        <authorList>
            <consortium name="The rice chromosomes 11 and 12 sequencing consortia"/>
        </authorList>
    </citation>
    <scope>NUCLEOTIDE SEQUENCE [LARGE SCALE GENOMIC DNA]</scope>
</reference>
<dbReference type="Pfam" id="PF02992">
    <property type="entry name" value="Transposase_21"/>
    <property type="match status" value="1"/>
</dbReference>
<dbReference type="PANTHER" id="PTHR48258">
    <property type="entry name" value="DUF4218 DOMAIN-CONTAINING PROTEIN-RELATED"/>
    <property type="match status" value="1"/>
</dbReference>
<feature type="domain" description="DUF4218" evidence="2">
    <location>
        <begin position="682"/>
        <end position="794"/>
    </location>
</feature>
<evidence type="ECO:0000259" key="1">
    <source>
        <dbReference type="Pfam" id="PF13952"/>
    </source>
</evidence>
<dbReference type="HOGENOM" id="CLU_770260_0_0_1"/>
<dbReference type="OrthoDB" id="658485at2759"/>
<dbReference type="InterPro" id="IPR004242">
    <property type="entry name" value="Transposase_21"/>
</dbReference>
<dbReference type="PANTHER" id="PTHR48258:SF15">
    <property type="entry name" value="OS02G0543900 PROTEIN"/>
    <property type="match status" value="1"/>
</dbReference>
<dbReference type="Pfam" id="PF13952">
    <property type="entry name" value="DUF4216"/>
    <property type="match status" value="1"/>
</dbReference>